<dbReference type="Proteomes" id="UP000032180">
    <property type="component" value="Chromosome 2"/>
</dbReference>
<keyword evidence="6" id="KW-1185">Reference proteome</keyword>
<dbReference type="GO" id="GO:0046982">
    <property type="term" value="F:protein heterodimerization activity"/>
    <property type="evidence" value="ECO:0007669"/>
    <property type="project" value="InterPro"/>
</dbReference>
<dbReference type="EnsemblPlants" id="LPERR02G25190.1">
    <property type="protein sequence ID" value="LPERR02G25190.1"/>
    <property type="gene ID" value="LPERR02G25190"/>
</dbReference>
<reference evidence="5" key="3">
    <citation type="submission" date="2015-04" db="UniProtKB">
        <authorList>
            <consortium name="EnsemblPlants"/>
        </authorList>
    </citation>
    <scope>IDENTIFICATION</scope>
</reference>
<dbReference type="HOGENOM" id="CLU_119759_0_0_1"/>
<organism evidence="5 6">
    <name type="scientific">Leersia perrieri</name>
    <dbReference type="NCBI Taxonomy" id="77586"/>
    <lineage>
        <taxon>Eukaryota</taxon>
        <taxon>Viridiplantae</taxon>
        <taxon>Streptophyta</taxon>
        <taxon>Embryophyta</taxon>
        <taxon>Tracheophyta</taxon>
        <taxon>Spermatophyta</taxon>
        <taxon>Magnoliopsida</taxon>
        <taxon>Liliopsida</taxon>
        <taxon>Poales</taxon>
        <taxon>Poaceae</taxon>
        <taxon>BOP clade</taxon>
        <taxon>Oryzoideae</taxon>
        <taxon>Oryzeae</taxon>
        <taxon>Oryzinae</taxon>
        <taxon>Leersia</taxon>
    </lineage>
</organism>
<protein>
    <recommendedName>
        <fullName evidence="4">Transcription factor CBF/NF-Y/archaeal histone domain-containing protein</fullName>
    </recommendedName>
</protein>
<dbReference type="InterPro" id="IPR009072">
    <property type="entry name" value="Histone-fold"/>
</dbReference>
<comment type="similarity">
    <text evidence="1">Belongs to the NFYB/HAP3 subunit family.</text>
</comment>
<dbReference type="STRING" id="77586.A0A0D9VKG6"/>
<dbReference type="InterPro" id="IPR003958">
    <property type="entry name" value="CBFA_NFYB_domain"/>
</dbReference>
<reference evidence="6" key="2">
    <citation type="submission" date="2013-12" db="EMBL/GenBank/DDBJ databases">
        <authorList>
            <person name="Yu Y."/>
            <person name="Lee S."/>
            <person name="de Baynast K."/>
            <person name="Wissotski M."/>
            <person name="Liu L."/>
            <person name="Talag J."/>
            <person name="Goicoechea J."/>
            <person name="Angelova A."/>
            <person name="Jetty R."/>
            <person name="Kudrna D."/>
            <person name="Golser W."/>
            <person name="Rivera L."/>
            <person name="Zhang J."/>
            <person name="Wing R."/>
        </authorList>
    </citation>
    <scope>NUCLEOTIDE SEQUENCE</scope>
</reference>
<dbReference type="Gene3D" id="1.10.20.10">
    <property type="entry name" value="Histone, subunit A"/>
    <property type="match status" value="1"/>
</dbReference>
<dbReference type="Gramene" id="LPERR02G25190.1">
    <property type="protein sequence ID" value="LPERR02G25190.1"/>
    <property type="gene ID" value="LPERR02G25190"/>
</dbReference>
<evidence type="ECO:0000256" key="3">
    <source>
        <dbReference type="ARBA" id="ARBA00023163"/>
    </source>
</evidence>
<keyword evidence="2" id="KW-0805">Transcription regulation</keyword>
<evidence type="ECO:0000256" key="1">
    <source>
        <dbReference type="ARBA" id="ARBA00009053"/>
    </source>
</evidence>
<dbReference type="Pfam" id="PF00808">
    <property type="entry name" value="CBFD_NFYB_HMF"/>
    <property type="match status" value="1"/>
</dbReference>
<dbReference type="PANTHER" id="PTHR11064:SF177">
    <property type="entry name" value="NUCLEAR TRANSCRIPTION FACTOR Y SUBUNIT B-1"/>
    <property type="match status" value="1"/>
</dbReference>
<dbReference type="InterPro" id="IPR027113">
    <property type="entry name" value="Transc_fact_NFYB/HAP3"/>
</dbReference>
<evidence type="ECO:0000259" key="4">
    <source>
        <dbReference type="Pfam" id="PF00808"/>
    </source>
</evidence>
<dbReference type="GO" id="GO:0001228">
    <property type="term" value="F:DNA-binding transcription activator activity, RNA polymerase II-specific"/>
    <property type="evidence" value="ECO:0007669"/>
    <property type="project" value="InterPro"/>
</dbReference>
<dbReference type="CDD" id="cd22907">
    <property type="entry name" value="HFD_NFYB"/>
    <property type="match status" value="1"/>
</dbReference>
<dbReference type="GO" id="GO:0000978">
    <property type="term" value="F:RNA polymerase II cis-regulatory region sequence-specific DNA binding"/>
    <property type="evidence" value="ECO:0007669"/>
    <property type="project" value="TreeGrafter"/>
</dbReference>
<dbReference type="SUPFAM" id="SSF47113">
    <property type="entry name" value="Histone-fold"/>
    <property type="match status" value="1"/>
</dbReference>
<keyword evidence="3" id="KW-0804">Transcription</keyword>
<dbReference type="eggNOG" id="KOG0869">
    <property type="taxonomic scope" value="Eukaryota"/>
</dbReference>
<dbReference type="AlphaFoldDB" id="A0A0D9VKG6"/>
<evidence type="ECO:0000313" key="5">
    <source>
        <dbReference type="EnsemblPlants" id="LPERR02G25190.1"/>
    </source>
</evidence>
<evidence type="ECO:0000313" key="6">
    <source>
        <dbReference type="Proteomes" id="UP000032180"/>
    </source>
</evidence>
<sequence>MEAEKAVMGSDGEDGLTNNELPMANLIRLMKKVIPGKVKIGGIAKGLTHNCTVEFVEFVGDEAFEKARGEHRRTIAPEDYLGSFRNLGFDHYIKPMETYIHGYREFERAGGNRRVAPPTTGTSLTPYGPTFTDAEIQFLRSVIPSPSDDKYNGSSPADNS</sequence>
<evidence type="ECO:0000256" key="2">
    <source>
        <dbReference type="ARBA" id="ARBA00023015"/>
    </source>
</evidence>
<proteinExistence type="inferred from homology"/>
<dbReference type="GO" id="GO:0016602">
    <property type="term" value="C:CCAAT-binding factor complex"/>
    <property type="evidence" value="ECO:0007669"/>
    <property type="project" value="InterPro"/>
</dbReference>
<name>A0A0D9VKG6_9ORYZ</name>
<reference evidence="5 6" key="1">
    <citation type="submission" date="2012-08" db="EMBL/GenBank/DDBJ databases">
        <title>Oryza genome evolution.</title>
        <authorList>
            <person name="Wing R.A."/>
        </authorList>
    </citation>
    <scope>NUCLEOTIDE SEQUENCE</scope>
</reference>
<accession>A0A0D9VKG6</accession>
<dbReference type="PANTHER" id="PTHR11064">
    <property type="entry name" value="CCAAT-BINDING TRANSCRIPTION FACTOR-RELATED"/>
    <property type="match status" value="1"/>
</dbReference>
<feature type="domain" description="Transcription factor CBF/NF-Y/archaeal histone" evidence="4">
    <location>
        <begin position="20"/>
        <end position="79"/>
    </location>
</feature>